<dbReference type="PANTHER" id="PTHR40763">
    <property type="entry name" value="MEMBRANE PROTEIN-RELATED"/>
    <property type="match status" value="1"/>
</dbReference>
<dbReference type="Pfam" id="PF08044">
    <property type="entry name" value="DUF1707"/>
    <property type="match status" value="1"/>
</dbReference>
<keyword evidence="2" id="KW-1133">Transmembrane helix</keyword>
<feature type="region of interest" description="Disordered" evidence="1">
    <location>
        <begin position="64"/>
        <end position="104"/>
    </location>
</feature>
<dbReference type="PANTHER" id="PTHR40763:SF5">
    <property type="entry name" value="MEMBRANE PROTEIN"/>
    <property type="match status" value="1"/>
</dbReference>
<feature type="compositionally biased region" description="Basic and acidic residues" evidence="1">
    <location>
        <begin position="64"/>
        <end position="77"/>
    </location>
</feature>
<evidence type="ECO:0000256" key="1">
    <source>
        <dbReference type="SAM" id="MobiDB-lite"/>
    </source>
</evidence>
<evidence type="ECO:0000313" key="4">
    <source>
        <dbReference type="EMBL" id="MDP9866643.1"/>
    </source>
</evidence>
<keyword evidence="5" id="KW-1185">Reference proteome</keyword>
<reference evidence="4 5" key="1">
    <citation type="submission" date="2023-07" db="EMBL/GenBank/DDBJ databases">
        <title>Sequencing the genomes of 1000 actinobacteria strains.</title>
        <authorList>
            <person name="Klenk H.-P."/>
        </authorList>
    </citation>
    <scope>NUCLEOTIDE SEQUENCE [LARGE SCALE GENOMIC DNA]</scope>
    <source>
        <strain evidence="4 5">DSM 44109</strain>
    </source>
</reference>
<accession>A0ABT9RBJ9</accession>
<evidence type="ECO:0000259" key="3">
    <source>
        <dbReference type="Pfam" id="PF08044"/>
    </source>
</evidence>
<organism evidence="4 5">
    <name type="scientific">Streptosporangium brasiliense</name>
    <dbReference type="NCBI Taxonomy" id="47480"/>
    <lineage>
        <taxon>Bacteria</taxon>
        <taxon>Bacillati</taxon>
        <taxon>Actinomycetota</taxon>
        <taxon>Actinomycetes</taxon>
        <taxon>Streptosporangiales</taxon>
        <taxon>Streptosporangiaceae</taxon>
        <taxon>Streptosporangium</taxon>
    </lineage>
</organism>
<name>A0ABT9RBJ9_9ACTN</name>
<evidence type="ECO:0000256" key="2">
    <source>
        <dbReference type="SAM" id="Phobius"/>
    </source>
</evidence>
<keyword evidence="2" id="KW-0472">Membrane</keyword>
<dbReference type="Proteomes" id="UP001230426">
    <property type="component" value="Unassembled WGS sequence"/>
</dbReference>
<sequence>MTSRDDLRIGDAERDTAMTALREHYAQGRLTHEELDERIERTLAARTGGELALVSADLPDLYGSRHGDQDAPEHGWEDWGPGRPGPWHGGRGHHGRGPRRAGRHPAAWHHHAAWHHRTGRRGGPPIAPFLMLMLVVGVATAGFWSLKFVFAAWLAVAVLGLLRRRRWHHPRTGRPGH</sequence>
<feature type="compositionally biased region" description="Basic residues" evidence="1">
    <location>
        <begin position="90"/>
        <end position="104"/>
    </location>
</feature>
<keyword evidence="2" id="KW-0812">Transmembrane</keyword>
<dbReference type="InterPro" id="IPR012551">
    <property type="entry name" value="DUF1707_SHOCT-like"/>
</dbReference>
<feature type="domain" description="DUF1707" evidence="3">
    <location>
        <begin position="7"/>
        <end position="59"/>
    </location>
</feature>
<proteinExistence type="predicted"/>
<comment type="caution">
    <text evidence="4">The sequence shown here is derived from an EMBL/GenBank/DDBJ whole genome shotgun (WGS) entry which is preliminary data.</text>
</comment>
<feature type="transmembrane region" description="Helical" evidence="2">
    <location>
        <begin position="129"/>
        <end position="162"/>
    </location>
</feature>
<protein>
    <recommendedName>
        <fullName evidence="3">DUF1707 domain-containing protein</fullName>
    </recommendedName>
</protein>
<gene>
    <name evidence="4" type="ORF">J2S55_005909</name>
</gene>
<dbReference type="RefSeq" id="WP_306867640.1">
    <property type="nucleotide sequence ID" value="NZ_JAUSRB010000002.1"/>
</dbReference>
<evidence type="ECO:0000313" key="5">
    <source>
        <dbReference type="Proteomes" id="UP001230426"/>
    </source>
</evidence>
<dbReference type="EMBL" id="JAUSRB010000002">
    <property type="protein sequence ID" value="MDP9866643.1"/>
    <property type="molecule type" value="Genomic_DNA"/>
</dbReference>